<dbReference type="Pfam" id="PF03544">
    <property type="entry name" value="TonB_C"/>
    <property type="match status" value="1"/>
</dbReference>
<feature type="chain" id="PRO_5011781098" evidence="10">
    <location>
        <begin position="20"/>
        <end position="317"/>
    </location>
</feature>
<reference evidence="12 13" key="1">
    <citation type="submission" date="2016-10" db="EMBL/GenBank/DDBJ databases">
        <authorList>
            <person name="de Groot N.N."/>
        </authorList>
    </citation>
    <scope>NUCLEOTIDE SEQUENCE [LARGE SCALE GENOMIC DNA]</scope>
    <source>
        <strain evidence="12 13">47C3B</strain>
    </source>
</reference>
<dbReference type="InterPro" id="IPR037682">
    <property type="entry name" value="TonB_C"/>
</dbReference>
<dbReference type="AlphaFoldDB" id="A0A1G7DRZ0"/>
<evidence type="ECO:0000256" key="1">
    <source>
        <dbReference type="ARBA" id="ARBA00004383"/>
    </source>
</evidence>
<dbReference type="STRING" id="1391627.SAMN05216464_10796"/>
<dbReference type="InterPro" id="IPR051045">
    <property type="entry name" value="TonB-dependent_transducer"/>
</dbReference>
<dbReference type="OrthoDB" id="649093at2"/>
<proteinExistence type="inferred from homology"/>
<evidence type="ECO:0000256" key="9">
    <source>
        <dbReference type="ARBA" id="ARBA00023136"/>
    </source>
</evidence>
<dbReference type="SUPFAM" id="SSF74653">
    <property type="entry name" value="TolA/TonB C-terminal domain"/>
    <property type="match status" value="1"/>
</dbReference>
<comment type="subcellular location">
    <subcellularLocation>
        <location evidence="1">Cell inner membrane</location>
        <topology evidence="1">Single-pass membrane protein</topology>
        <orientation evidence="1">Periplasmic side</orientation>
    </subcellularLocation>
</comment>
<keyword evidence="8" id="KW-1133">Transmembrane helix</keyword>
<sequence length="317" mass="35932">MKSFLAISLFIFVAISSFAQHRNKFYLKFGGTEVNTRDSADYIRVVSEPDPGSKFYNVKEFFVKGDIRTIAKSSDLDGLTYEGLFVNYYGNGEKRSVVNYKNGIKNGNDYEYYTNGRLYSRYVYPENSNFYGNYLIMANSDSLGNELVTDGNGYYKGYDKKFAYIEEEGLVKDGKREGTWKYNFRDSKTTLTEIYNNGILISGIAIDKDGKSSSYNAETQSVIPEFEGGNKEFVKFLQRNIKYPESARSKGIQGRVILNFSVETTGELVNITIGHSVDPALDEEALRVLKMSPKWRPGVQYGKLVKVKYSVPISFAL</sequence>
<dbReference type="GO" id="GO:0015031">
    <property type="term" value="P:protein transport"/>
    <property type="evidence" value="ECO:0007669"/>
    <property type="project" value="UniProtKB-KW"/>
</dbReference>
<keyword evidence="4" id="KW-1003">Cell membrane</keyword>
<accession>A0A1G7DRZ0</accession>
<dbReference type="NCBIfam" id="TIGR01352">
    <property type="entry name" value="tonB_Cterm"/>
    <property type="match status" value="1"/>
</dbReference>
<feature type="domain" description="TonB C-terminal" evidence="11">
    <location>
        <begin position="228"/>
        <end position="317"/>
    </location>
</feature>
<dbReference type="PANTHER" id="PTHR33446:SF2">
    <property type="entry name" value="PROTEIN TONB"/>
    <property type="match status" value="1"/>
</dbReference>
<dbReference type="GO" id="GO:0055085">
    <property type="term" value="P:transmembrane transport"/>
    <property type="evidence" value="ECO:0007669"/>
    <property type="project" value="InterPro"/>
</dbReference>
<organism evidence="12 13">
    <name type="scientific">Mucilaginibacter pineti</name>
    <dbReference type="NCBI Taxonomy" id="1391627"/>
    <lineage>
        <taxon>Bacteria</taxon>
        <taxon>Pseudomonadati</taxon>
        <taxon>Bacteroidota</taxon>
        <taxon>Sphingobacteriia</taxon>
        <taxon>Sphingobacteriales</taxon>
        <taxon>Sphingobacteriaceae</taxon>
        <taxon>Mucilaginibacter</taxon>
    </lineage>
</organism>
<evidence type="ECO:0000256" key="10">
    <source>
        <dbReference type="SAM" id="SignalP"/>
    </source>
</evidence>
<dbReference type="SUPFAM" id="SSF82185">
    <property type="entry name" value="Histone H3 K4-specific methyltransferase SET7/9 N-terminal domain"/>
    <property type="match status" value="1"/>
</dbReference>
<evidence type="ECO:0000313" key="13">
    <source>
        <dbReference type="Proteomes" id="UP000199072"/>
    </source>
</evidence>
<dbReference type="RefSeq" id="WP_091150412.1">
    <property type="nucleotide sequence ID" value="NZ_FNAI01000007.1"/>
</dbReference>
<dbReference type="Proteomes" id="UP000199072">
    <property type="component" value="Unassembled WGS sequence"/>
</dbReference>
<dbReference type="EMBL" id="FNAI01000007">
    <property type="protein sequence ID" value="SDE54251.1"/>
    <property type="molecule type" value="Genomic_DNA"/>
</dbReference>
<evidence type="ECO:0000256" key="5">
    <source>
        <dbReference type="ARBA" id="ARBA00022519"/>
    </source>
</evidence>
<evidence type="ECO:0000259" key="11">
    <source>
        <dbReference type="PROSITE" id="PS52015"/>
    </source>
</evidence>
<keyword evidence="3" id="KW-0813">Transport</keyword>
<evidence type="ECO:0000256" key="2">
    <source>
        <dbReference type="ARBA" id="ARBA00006555"/>
    </source>
</evidence>
<keyword evidence="5" id="KW-0997">Cell inner membrane</keyword>
<evidence type="ECO:0000256" key="4">
    <source>
        <dbReference type="ARBA" id="ARBA00022475"/>
    </source>
</evidence>
<gene>
    <name evidence="12" type="ORF">SAMN05216464_10796</name>
</gene>
<dbReference type="PROSITE" id="PS52015">
    <property type="entry name" value="TONB_CTD"/>
    <property type="match status" value="1"/>
</dbReference>
<dbReference type="GO" id="GO:0098797">
    <property type="term" value="C:plasma membrane protein complex"/>
    <property type="evidence" value="ECO:0007669"/>
    <property type="project" value="TreeGrafter"/>
</dbReference>
<comment type="similarity">
    <text evidence="2">Belongs to the TonB family.</text>
</comment>
<name>A0A1G7DRZ0_9SPHI</name>
<keyword evidence="10" id="KW-0732">Signal</keyword>
<evidence type="ECO:0000256" key="6">
    <source>
        <dbReference type="ARBA" id="ARBA00022692"/>
    </source>
</evidence>
<evidence type="ECO:0000256" key="3">
    <source>
        <dbReference type="ARBA" id="ARBA00022448"/>
    </source>
</evidence>
<dbReference type="PANTHER" id="PTHR33446">
    <property type="entry name" value="PROTEIN TONB-RELATED"/>
    <property type="match status" value="1"/>
</dbReference>
<keyword evidence="13" id="KW-1185">Reference proteome</keyword>
<dbReference type="InterPro" id="IPR006260">
    <property type="entry name" value="TonB/TolA_C"/>
</dbReference>
<keyword evidence="9" id="KW-0472">Membrane</keyword>
<evidence type="ECO:0000256" key="8">
    <source>
        <dbReference type="ARBA" id="ARBA00022989"/>
    </source>
</evidence>
<evidence type="ECO:0000313" key="12">
    <source>
        <dbReference type="EMBL" id="SDE54251.1"/>
    </source>
</evidence>
<keyword evidence="6" id="KW-0812">Transmembrane</keyword>
<evidence type="ECO:0000256" key="7">
    <source>
        <dbReference type="ARBA" id="ARBA00022927"/>
    </source>
</evidence>
<dbReference type="GO" id="GO:0031992">
    <property type="term" value="F:energy transducer activity"/>
    <property type="evidence" value="ECO:0007669"/>
    <property type="project" value="TreeGrafter"/>
</dbReference>
<dbReference type="Gene3D" id="3.90.930.1">
    <property type="match status" value="1"/>
</dbReference>
<protein>
    <submittedName>
        <fullName evidence="12">TonB family C-terminal domain-containing protein</fullName>
    </submittedName>
</protein>
<feature type="signal peptide" evidence="10">
    <location>
        <begin position="1"/>
        <end position="19"/>
    </location>
</feature>
<keyword evidence="7" id="KW-0653">Protein transport</keyword>
<dbReference type="Gene3D" id="3.30.1150.10">
    <property type="match status" value="1"/>
</dbReference>